<dbReference type="Proteomes" id="UP000663832">
    <property type="component" value="Unassembled WGS sequence"/>
</dbReference>
<comment type="caution">
    <text evidence="13">The sequence shown here is derived from an EMBL/GenBank/DDBJ whole genome shotgun (WGS) entry which is preliminary data.</text>
</comment>
<dbReference type="PRINTS" id="PR01078">
    <property type="entry name" value="AMINACHANNEL"/>
</dbReference>
<accession>A0A815GLM0</accession>
<dbReference type="PANTHER" id="PTHR11690:SF248">
    <property type="entry name" value="PICKPOCKET 17, ISOFORM A"/>
    <property type="match status" value="1"/>
</dbReference>
<gene>
    <name evidence="12" type="ORF">BJG266_LOCUS24291</name>
    <name evidence="13" type="ORF">QVE165_LOCUS33477</name>
</gene>
<name>A0A815GLM0_9BILA</name>
<dbReference type="Gene3D" id="2.60.470.10">
    <property type="entry name" value="Acid-sensing ion channels like domains"/>
    <property type="match status" value="1"/>
</dbReference>
<keyword evidence="6" id="KW-0915">Sodium</keyword>
<keyword evidence="2 11" id="KW-0813">Transport</keyword>
<comment type="subcellular location">
    <subcellularLocation>
        <location evidence="1">Membrane</location>
        <topology evidence="1">Multi-pass membrane protein</topology>
    </subcellularLocation>
</comment>
<evidence type="ECO:0000313" key="14">
    <source>
        <dbReference type="Proteomes" id="UP000663832"/>
    </source>
</evidence>
<dbReference type="EMBL" id="CAJNOI010000172">
    <property type="protein sequence ID" value="CAF1154664.1"/>
    <property type="molecule type" value="Genomic_DNA"/>
</dbReference>
<evidence type="ECO:0000256" key="6">
    <source>
        <dbReference type="ARBA" id="ARBA00023053"/>
    </source>
</evidence>
<evidence type="ECO:0000256" key="9">
    <source>
        <dbReference type="ARBA" id="ARBA00023201"/>
    </source>
</evidence>
<keyword evidence="5" id="KW-1133">Transmembrane helix</keyword>
<keyword evidence="3 11" id="KW-0894">Sodium channel</keyword>
<keyword evidence="8" id="KW-0472">Membrane</keyword>
<dbReference type="OrthoDB" id="6021021at2759"/>
<evidence type="ECO:0000313" key="13">
    <source>
        <dbReference type="EMBL" id="CAF1341718.1"/>
    </source>
</evidence>
<keyword evidence="9 11" id="KW-0739">Sodium transport</keyword>
<evidence type="ECO:0000313" key="12">
    <source>
        <dbReference type="EMBL" id="CAF1154664.1"/>
    </source>
</evidence>
<reference evidence="13" key="1">
    <citation type="submission" date="2021-02" db="EMBL/GenBank/DDBJ databases">
        <authorList>
            <person name="Nowell W R."/>
        </authorList>
    </citation>
    <scope>NUCLEOTIDE SEQUENCE</scope>
</reference>
<evidence type="ECO:0000256" key="2">
    <source>
        <dbReference type="ARBA" id="ARBA00022448"/>
    </source>
</evidence>
<dbReference type="GO" id="GO:0005886">
    <property type="term" value="C:plasma membrane"/>
    <property type="evidence" value="ECO:0007669"/>
    <property type="project" value="TreeGrafter"/>
</dbReference>
<comment type="similarity">
    <text evidence="11">Belongs to the amiloride-sensitive sodium channel (TC 1.A.6) family.</text>
</comment>
<keyword evidence="14" id="KW-1185">Reference proteome</keyword>
<organism evidence="13 14">
    <name type="scientific">Adineta steineri</name>
    <dbReference type="NCBI Taxonomy" id="433720"/>
    <lineage>
        <taxon>Eukaryota</taxon>
        <taxon>Metazoa</taxon>
        <taxon>Spiralia</taxon>
        <taxon>Gnathifera</taxon>
        <taxon>Rotifera</taxon>
        <taxon>Eurotatoria</taxon>
        <taxon>Bdelloidea</taxon>
        <taxon>Adinetida</taxon>
        <taxon>Adinetidae</taxon>
        <taxon>Adineta</taxon>
    </lineage>
</organism>
<proteinExistence type="inferred from homology"/>
<evidence type="ECO:0000256" key="7">
    <source>
        <dbReference type="ARBA" id="ARBA00023065"/>
    </source>
</evidence>
<keyword evidence="4 11" id="KW-0812">Transmembrane</keyword>
<evidence type="ECO:0000256" key="1">
    <source>
        <dbReference type="ARBA" id="ARBA00004141"/>
    </source>
</evidence>
<evidence type="ECO:0000256" key="5">
    <source>
        <dbReference type="ARBA" id="ARBA00022989"/>
    </source>
</evidence>
<dbReference type="Proteomes" id="UP000663877">
    <property type="component" value="Unassembled WGS sequence"/>
</dbReference>
<dbReference type="PANTHER" id="PTHR11690">
    <property type="entry name" value="AMILORIDE-SENSITIVE SODIUM CHANNEL-RELATED"/>
    <property type="match status" value="1"/>
</dbReference>
<keyword evidence="10 11" id="KW-0407">Ion channel</keyword>
<dbReference type="AlphaFoldDB" id="A0A815GLM0"/>
<keyword evidence="7 11" id="KW-0406">Ion transport</keyword>
<evidence type="ECO:0000256" key="3">
    <source>
        <dbReference type="ARBA" id="ARBA00022461"/>
    </source>
</evidence>
<dbReference type="Pfam" id="PF00858">
    <property type="entry name" value="ASC"/>
    <property type="match status" value="1"/>
</dbReference>
<dbReference type="EMBL" id="CAJNOM010000307">
    <property type="protein sequence ID" value="CAF1341718.1"/>
    <property type="molecule type" value="Genomic_DNA"/>
</dbReference>
<evidence type="ECO:0000256" key="10">
    <source>
        <dbReference type="ARBA" id="ARBA00023303"/>
    </source>
</evidence>
<dbReference type="InterPro" id="IPR001873">
    <property type="entry name" value="ENaC"/>
</dbReference>
<protein>
    <submittedName>
        <fullName evidence="13">Uncharacterized protein</fullName>
    </submittedName>
</protein>
<evidence type="ECO:0000256" key="4">
    <source>
        <dbReference type="ARBA" id="ARBA00022692"/>
    </source>
</evidence>
<sequence>MTKETIDHLATIFPINRDALKSTSKHQRSVSILKEFSLNTSAHGIPSIVRSHSIQNRLFWIISLYFQYPTQTSVSFVTEWPQAFPAVTICNYSPIRYDRFIIPFLNYTNMLNLTNTNSFTMELSLYIHGFLLYKINRNESLNDFSYSLDSMMMSCVYNRMTCTTANFTWFLSPVYDLCYTFNALLKNVGINGLKYNSDNGVNGLLELRLYAHQFIFNFVILKIHVMLKQQQKL</sequence>
<evidence type="ECO:0000256" key="11">
    <source>
        <dbReference type="RuleBase" id="RU000679"/>
    </source>
</evidence>
<evidence type="ECO:0000256" key="8">
    <source>
        <dbReference type="ARBA" id="ARBA00023136"/>
    </source>
</evidence>
<dbReference type="GO" id="GO:0015280">
    <property type="term" value="F:ligand-gated sodium channel activity"/>
    <property type="evidence" value="ECO:0007669"/>
    <property type="project" value="TreeGrafter"/>
</dbReference>